<feature type="domain" description="DUF8175" evidence="3">
    <location>
        <begin position="67"/>
        <end position="245"/>
    </location>
</feature>
<dbReference type="AlphaFoldDB" id="A0A3Q9KUT1"/>
<evidence type="ECO:0000313" key="6">
    <source>
        <dbReference type="Proteomes" id="UP000271291"/>
    </source>
</evidence>
<keyword evidence="7" id="KW-1185">Reference proteome</keyword>
<evidence type="ECO:0000256" key="1">
    <source>
        <dbReference type="SAM" id="MobiDB-lite"/>
    </source>
</evidence>
<dbReference type="EMBL" id="CP029078">
    <property type="protein sequence ID" value="QCN86662.1"/>
    <property type="molecule type" value="Genomic_DNA"/>
</dbReference>
<evidence type="ECO:0000256" key="2">
    <source>
        <dbReference type="SAM" id="Phobius"/>
    </source>
</evidence>
<sequence>MFGTRRRRPQETGPFYKQSRWVQSALFMAFLVVMALVATVSKDGSKEVAADSARTLAGVRGPLSPGDPQHVRTGPGGRPVNCRTDDQDTAVPTVAPRDVRWRQLGTVMLPVSPKAGPLNLDPAMWWCYAHTPLGAVLAAHTVPVGTSGADWRTVTEQQVVPGAARDKFVTRKAAAPTTDPDTSSAGRFAGFSVESYAAGRATVGLLLTNPLGGYLSTSVSLRWRDGDWKVALQDDGSLYSAASQAQPNGFVMWGSVTR</sequence>
<accession>A0A3Q9KUT1</accession>
<name>A0A3Q9KUT1_STRGD</name>
<evidence type="ECO:0000313" key="7">
    <source>
        <dbReference type="Proteomes" id="UP000501753"/>
    </source>
</evidence>
<keyword evidence="2" id="KW-0812">Transmembrane</keyword>
<gene>
    <name evidence="5" type="ORF">DDJ31_18140</name>
    <name evidence="4" type="ORF">ELQ87_21135</name>
</gene>
<reference evidence="5 7" key="1">
    <citation type="submission" date="2018-04" db="EMBL/GenBank/DDBJ databases">
        <title>Complete genome sequences of Streptomyces griseoviridis K61 and characterization of antagonistic properties of biological control agents.</title>
        <authorList>
            <person name="Mariita R.M."/>
            <person name="Sello J.K."/>
        </authorList>
    </citation>
    <scope>NUCLEOTIDE SEQUENCE [LARGE SCALE GENOMIC DNA]</scope>
    <source>
        <strain evidence="5 7">K61</strain>
    </source>
</reference>
<keyword evidence="2" id="KW-0472">Membrane</keyword>
<evidence type="ECO:0000259" key="3">
    <source>
        <dbReference type="Pfam" id="PF26526"/>
    </source>
</evidence>
<feature type="transmembrane region" description="Helical" evidence="2">
    <location>
        <begin position="21"/>
        <end position="40"/>
    </location>
</feature>
<dbReference type="Pfam" id="PF26526">
    <property type="entry name" value="DUF8175"/>
    <property type="match status" value="1"/>
</dbReference>
<dbReference type="EMBL" id="CP034687">
    <property type="protein sequence ID" value="AZS86474.1"/>
    <property type="molecule type" value="Genomic_DNA"/>
</dbReference>
<organism evidence="4 6">
    <name type="scientific">Streptomyces griseoviridis</name>
    <dbReference type="NCBI Taxonomy" id="45398"/>
    <lineage>
        <taxon>Bacteria</taxon>
        <taxon>Bacillati</taxon>
        <taxon>Actinomycetota</taxon>
        <taxon>Actinomycetes</taxon>
        <taxon>Kitasatosporales</taxon>
        <taxon>Streptomycetaceae</taxon>
        <taxon>Streptomyces</taxon>
    </lineage>
</organism>
<dbReference type="KEGG" id="sgd:ELQ87_21135"/>
<dbReference type="Proteomes" id="UP000271291">
    <property type="component" value="Chromosome"/>
</dbReference>
<keyword evidence="2" id="KW-1133">Transmembrane helix</keyword>
<dbReference type="RefSeq" id="WP_127179287.1">
    <property type="nucleotide sequence ID" value="NZ_CP029078.1"/>
</dbReference>
<evidence type="ECO:0000313" key="5">
    <source>
        <dbReference type="EMBL" id="QCN86662.1"/>
    </source>
</evidence>
<dbReference type="Proteomes" id="UP000501753">
    <property type="component" value="Chromosome"/>
</dbReference>
<evidence type="ECO:0000313" key="4">
    <source>
        <dbReference type="EMBL" id="AZS86474.1"/>
    </source>
</evidence>
<dbReference type="InterPro" id="IPR058488">
    <property type="entry name" value="DUF8175"/>
</dbReference>
<proteinExistence type="predicted"/>
<reference evidence="4 6" key="2">
    <citation type="submission" date="2018-12" db="EMBL/GenBank/DDBJ databases">
        <title>Streptomyces griseoviridis F1-27 complete genome.</title>
        <authorList>
            <person name="Mariita R.M."/>
            <person name="Sello J.K."/>
        </authorList>
    </citation>
    <scope>NUCLEOTIDE SEQUENCE [LARGE SCALE GENOMIC DNA]</scope>
    <source>
        <strain evidence="4 6">F1-27</strain>
    </source>
</reference>
<dbReference type="OrthoDB" id="4428031at2"/>
<protein>
    <recommendedName>
        <fullName evidence="3">DUF8175 domain-containing protein</fullName>
    </recommendedName>
</protein>
<feature type="region of interest" description="Disordered" evidence="1">
    <location>
        <begin position="57"/>
        <end position="78"/>
    </location>
</feature>